<accession>A0A0C7R4A6</accession>
<protein>
    <recommendedName>
        <fullName evidence="3">Bacterial Pleckstrin homology domain-containing protein</fullName>
    </recommendedName>
</protein>
<dbReference type="RefSeq" id="WP_055342137.1">
    <property type="nucleotide sequence ID" value="NZ_CEKZ01000003.1"/>
</dbReference>
<evidence type="ECO:0000313" key="1">
    <source>
        <dbReference type="EMBL" id="CEQ04073.1"/>
    </source>
</evidence>
<gene>
    <name evidence="1" type="ORF">R28058_18061</name>
</gene>
<dbReference type="InterPro" id="IPR037063">
    <property type="entry name" value="PHb_sf"/>
</dbReference>
<organism evidence="1 2">
    <name type="scientific">Paraclostridium sordellii</name>
    <name type="common">Clostridium sordellii</name>
    <dbReference type="NCBI Taxonomy" id="1505"/>
    <lineage>
        <taxon>Bacteria</taxon>
        <taxon>Bacillati</taxon>
        <taxon>Bacillota</taxon>
        <taxon>Clostridia</taxon>
        <taxon>Peptostreptococcales</taxon>
        <taxon>Peptostreptococcaceae</taxon>
        <taxon>Paraclostridium</taxon>
    </lineage>
</organism>
<dbReference type="Proteomes" id="UP000049127">
    <property type="component" value="Unassembled WGS sequence"/>
</dbReference>
<dbReference type="AlphaFoldDB" id="A0A0C7R4A6"/>
<proteinExistence type="predicted"/>
<evidence type="ECO:0008006" key="3">
    <source>
        <dbReference type="Google" id="ProtNLM"/>
    </source>
</evidence>
<dbReference type="Gene3D" id="2.30.29.50">
    <property type="entry name" value="Bacterial Pleckstrin homology domain"/>
    <property type="match status" value="1"/>
</dbReference>
<dbReference type="EMBL" id="CEKZ01000003">
    <property type="protein sequence ID" value="CEQ04073.1"/>
    <property type="molecule type" value="Genomic_DNA"/>
</dbReference>
<reference evidence="1 2" key="1">
    <citation type="submission" date="2015-01" db="EMBL/GenBank/DDBJ databases">
        <authorList>
            <person name="Aslett A.Martin."/>
            <person name="De Silva Nishadi"/>
        </authorList>
    </citation>
    <scope>NUCLEOTIDE SEQUENCE [LARGE SCALE GENOMIC DNA]</scope>
    <source>
        <strain evidence="1 2">R28058</strain>
    </source>
</reference>
<evidence type="ECO:0000313" key="2">
    <source>
        <dbReference type="Proteomes" id="UP000049127"/>
    </source>
</evidence>
<name>A0A0C7R4A6_PARSO</name>
<sequence length="140" mass="16169">MFGFGKRKSKEVVPVGLKDLNKKEIEIHNLLQEKVKDYLLDDEAVYQEGRLMKTSYFATNKRIITIFAASNKLRGVQVNSYYYSNMVGVKYNEGLSKKLNYDIITIDLKGTIEKLTIQLPAEVTREMYKTISEYISVNNI</sequence>